<dbReference type="GO" id="GO:0044096">
    <property type="term" value="C:type IV pilus"/>
    <property type="evidence" value="ECO:0007669"/>
    <property type="project" value="TreeGrafter"/>
</dbReference>
<dbReference type="Proteomes" id="UP000005723">
    <property type="component" value="Unassembled WGS sequence"/>
</dbReference>
<evidence type="ECO:0000256" key="3">
    <source>
        <dbReference type="ARBA" id="ARBA00022481"/>
    </source>
</evidence>
<proteinExistence type="inferred from homology"/>
<dbReference type="Pfam" id="PF00114">
    <property type="entry name" value="Pilin"/>
    <property type="match status" value="1"/>
</dbReference>
<dbReference type="GO" id="GO:0007155">
    <property type="term" value="P:cell adhesion"/>
    <property type="evidence" value="ECO:0007669"/>
    <property type="project" value="InterPro"/>
</dbReference>
<dbReference type="NCBIfam" id="NF007862">
    <property type="entry name" value="PRK10574.1"/>
    <property type="match status" value="1"/>
</dbReference>
<evidence type="ECO:0000256" key="5">
    <source>
        <dbReference type="SAM" id="Phobius"/>
    </source>
</evidence>
<dbReference type="EMBL" id="ADBY01000014">
    <property type="protein sequence ID" value="EFE97912.1"/>
    <property type="molecule type" value="Genomic_DNA"/>
</dbReference>
<dbReference type="PANTHER" id="PTHR30093:SF34">
    <property type="entry name" value="PREPILIN PEPTIDASE-DEPENDENT PROTEIN D"/>
    <property type="match status" value="1"/>
</dbReference>
<gene>
    <name evidence="6" type="primary">ppdD</name>
    <name evidence="6" type="ORF">HMPREF0758_0496</name>
</gene>
<comment type="caution">
    <text evidence="6">The sequence shown here is derived from an EMBL/GenBank/DDBJ whole genome shotgun (WGS) entry which is preliminary data.</text>
</comment>
<comment type="similarity">
    <text evidence="2 4">Belongs to the N-Me-Phe pilin family.</text>
</comment>
<keyword evidence="4" id="KW-0281">Fimbrium</keyword>
<evidence type="ECO:0000256" key="2">
    <source>
        <dbReference type="ARBA" id="ARBA00005233"/>
    </source>
</evidence>
<dbReference type="Gene3D" id="3.30.700.10">
    <property type="entry name" value="Glycoprotein, Type 4 Pilin"/>
    <property type="match status" value="1"/>
</dbReference>
<keyword evidence="5" id="KW-0812">Transmembrane</keyword>
<evidence type="ECO:0000256" key="4">
    <source>
        <dbReference type="RuleBase" id="RU000389"/>
    </source>
</evidence>
<keyword evidence="3" id="KW-0488">Methylation</keyword>
<dbReference type="Pfam" id="PF07963">
    <property type="entry name" value="N_methyl"/>
    <property type="match status" value="1"/>
</dbReference>
<organism evidence="6 7">
    <name type="scientific">Serratia odorifera DSM 4582</name>
    <dbReference type="NCBI Taxonomy" id="667129"/>
    <lineage>
        <taxon>Bacteria</taxon>
        <taxon>Pseudomonadati</taxon>
        <taxon>Pseudomonadota</taxon>
        <taxon>Gammaproteobacteria</taxon>
        <taxon>Enterobacterales</taxon>
        <taxon>Yersiniaceae</taxon>
        <taxon>Serratia</taxon>
    </lineage>
</organism>
<reference evidence="6 7" key="1">
    <citation type="submission" date="2010-01" db="EMBL/GenBank/DDBJ databases">
        <authorList>
            <person name="Muzny D."/>
            <person name="Qin X."/>
            <person name="Deng J."/>
            <person name="Jiang H."/>
            <person name="Liu Y."/>
            <person name="Qu J."/>
            <person name="Song X.-Z."/>
            <person name="Zhang L."/>
            <person name="Thornton R."/>
            <person name="Coyle M."/>
            <person name="Francisco L."/>
            <person name="Jackson L."/>
            <person name="Javaid M."/>
            <person name="Korchina V."/>
            <person name="Kovar C."/>
            <person name="Mata R."/>
            <person name="Mathew T."/>
            <person name="Ngo R."/>
            <person name="Nguyen L."/>
            <person name="Nguyen N."/>
            <person name="Okwuonu G."/>
            <person name="Ongeri F."/>
            <person name="Pham C."/>
            <person name="Simmons D."/>
            <person name="Wilczek-Boney K."/>
            <person name="Hale W."/>
            <person name="Jakkamsetti A."/>
            <person name="Pham P."/>
            <person name="Ruth R."/>
            <person name="San Lucas F."/>
            <person name="Warren J."/>
            <person name="Zhang J."/>
            <person name="Zhao Z."/>
            <person name="Zhou C."/>
            <person name="Zhu D."/>
            <person name="Lee S."/>
            <person name="Bess C."/>
            <person name="Blankenburg K."/>
            <person name="Forbes L."/>
            <person name="Fu Q."/>
            <person name="Gubbala S."/>
            <person name="Hirani K."/>
            <person name="Jayaseelan J.C."/>
            <person name="Lara F."/>
            <person name="Munidasa M."/>
            <person name="Palculict T."/>
            <person name="Patil S."/>
            <person name="Pu L.-L."/>
            <person name="Saada N."/>
            <person name="Tang L."/>
            <person name="Weissenberger G."/>
            <person name="Zhu Y."/>
            <person name="Hemphill L."/>
            <person name="Shang Y."/>
            <person name="Youmans B."/>
            <person name="Ayvaz T."/>
            <person name="Ross M."/>
            <person name="Santibanez J."/>
            <person name="Aqrawi P."/>
            <person name="Gross S."/>
            <person name="Joshi V."/>
            <person name="Fowler G."/>
            <person name="Nazareth L."/>
            <person name="Reid J."/>
            <person name="Worley K."/>
            <person name="Petrosino J."/>
            <person name="Highlander S."/>
            <person name="Gibbs R."/>
        </authorList>
    </citation>
    <scope>NUCLEOTIDE SEQUENCE [LARGE SCALE GENOMIC DNA]</scope>
    <source>
        <strain evidence="6 7">DSM 4582</strain>
    </source>
</reference>
<evidence type="ECO:0000313" key="7">
    <source>
        <dbReference type="Proteomes" id="UP000005723"/>
    </source>
</evidence>
<dbReference type="HOGENOM" id="CLU_091705_4_1_6"/>
<protein>
    <submittedName>
        <fullName evidence="6">Prepilin-type cleavage/methylation N-terminal domain protein</fullName>
    </submittedName>
</protein>
<dbReference type="PROSITE" id="PS00409">
    <property type="entry name" value="PROKAR_NTER_METHYL"/>
    <property type="match status" value="1"/>
</dbReference>
<dbReference type="InterPro" id="IPR012902">
    <property type="entry name" value="N_methyl_site"/>
</dbReference>
<dbReference type="GO" id="GO:0043107">
    <property type="term" value="P:type IV pilus-dependent motility"/>
    <property type="evidence" value="ECO:0007669"/>
    <property type="project" value="TreeGrafter"/>
</dbReference>
<feature type="transmembrane region" description="Helical" evidence="5">
    <location>
        <begin position="47"/>
        <end position="71"/>
    </location>
</feature>
<dbReference type="STRING" id="667129.HMPREF0758_0496"/>
<dbReference type="InterPro" id="IPR001082">
    <property type="entry name" value="Pilin"/>
</dbReference>
<keyword evidence="5" id="KW-1133">Transmembrane helix</keyword>
<dbReference type="PANTHER" id="PTHR30093">
    <property type="entry name" value="GENERAL SECRETION PATHWAY PROTEIN G"/>
    <property type="match status" value="1"/>
</dbReference>
<dbReference type="SUPFAM" id="SSF54523">
    <property type="entry name" value="Pili subunits"/>
    <property type="match status" value="1"/>
</dbReference>
<accession>D4DX46</accession>
<keyword evidence="7" id="KW-1185">Reference proteome</keyword>
<evidence type="ECO:0000313" key="6">
    <source>
        <dbReference type="EMBL" id="EFE97912.1"/>
    </source>
</evidence>
<dbReference type="NCBIfam" id="TIGR02532">
    <property type="entry name" value="IV_pilin_GFxxxE"/>
    <property type="match status" value="1"/>
</dbReference>
<comment type="subcellular location">
    <subcellularLocation>
        <location evidence="1">Membrane</location>
        <topology evidence="1">Single-pass membrane protein</topology>
    </subcellularLocation>
</comment>
<name>D4DX46_SEROD</name>
<keyword evidence="5" id="KW-0472">Membrane</keyword>
<dbReference type="AlphaFoldDB" id="D4DX46"/>
<evidence type="ECO:0000256" key="1">
    <source>
        <dbReference type="ARBA" id="ARBA00004167"/>
    </source>
</evidence>
<dbReference type="InterPro" id="IPR045584">
    <property type="entry name" value="Pilin-like"/>
</dbReference>
<dbReference type="GO" id="GO:0016020">
    <property type="term" value="C:membrane"/>
    <property type="evidence" value="ECO:0007669"/>
    <property type="project" value="UniProtKB-SubCell"/>
</dbReference>
<sequence>MPLAATASLFVKTARNLTNRPSPDVIPGITVAALFIRSKQSMDSQRGFTLIELMVVIAIIAILSAIGVPAYQRYVQKAAMTDMLQAMAPYKMAVELCLLDHGNPSSCNAGSKGIPEGAASRYVSNVQVQQGAIVLTGSQTLQGLTVALTPEQNSVGLTRWTRRCSGDSDALKQICQDVFRFDDTAQEA</sequence>